<dbReference type="SMART" id="SM00448">
    <property type="entry name" value="REC"/>
    <property type="match status" value="1"/>
</dbReference>
<dbReference type="Gene3D" id="6.10.250.690">
    <property type="match status" value="1"/>
</dbReference>
<dbReference type="EMBL" id="CP119075">
    <property type="protein sequence ID" value="WED63977.1"/>
    <property type="molecule type" value="Genomic_DNA"/>
</dbReference>
<dbReference type="FunFam" id="3.40.50.2300:FF:000021">
    <property type="entry name" value="Two-component system response regulator KdpE"/>
    <property type="match status" value="1"/>
</dbReference>
<keyword evidence="6 9" id="KW-0238">DNA-binding</keyword>
<dbReference type="KEGG" id="slom:PXH66_16690"/>
<keyword evidence="3 8" id="KW-0597">Phosphoprotein</keyword>
<dbReference type="InterPro" id="IPR001867">
    <property type="entry name" value="OmpR/PhoB-type_DNA-bd"/>
</dbReference>
<dbReference type="GO" id="GO:0005829">
    <property type="term" value="C:cytosol"/>
    <property type="evidence" value="ECO:0007669"/>
    <property type="project" value="TreeGrafter"/>
</dbReference>
<dbReference type="GO" id="GO:0000156">
    <property type="term" value="F:phosphorelay response regulator activity"/>
    <property type="evidence" value="ECO:0007669"/>
    <property type="project" value="TreeGrafter"/>
</dbReference>
<evidence type="ECO:0000256" key="8">
    <source>
        <dbReference type="PROSITE-ProRule" id="PRU00169"/>
    </source>
</evidence>
<reference evidence="12" key="1">
    <citation type="submission" date="2023-03" db="EMBL/GenBank/DDBJ databases">
        <title>Lomoglobus Profundus gen. nov., sp. nov., a novel member of the phylum Verrucomicrobia, isolated from deep-marine sediment of South China Sea.</title>
        <authorList>
            <person name="Ahmad T."/>
            <person name="Ishaq S.E."/>
            <person name="Wang F."/>
        </authorList>
    </citation>
    <scope>NUCLEOTIDE SEQUENCE</scope>
    <source>
        <strain evidence="12">LMO-M01</strain>
    </source>
</reference>
<evidence type="ECO:0000256" key="2">
    <source>
        <dbReference type="ARBA" id="ARBA00022490"/>
    </source>
</evidence>
<dbReference type="Pfam" id="PF00072">
    <property type="entry name" value="Response_reg"/>
    <property type="match status" value="1"/>
</dbReference>
<dbReference type="InterPro" id="IPR039420">
    <property type="entry name" value="WalR-like"/>
</dbReference>
<dbReference type="Gene3D" id="1.10.10.10">
    <property type="entry name" value="Winged helix-like DNA-binding domain superfamily/Winged helix DNA-binding domain"/>
    <property type="match status" value="1"/>
</dbReference>
<evidence type="ECO:0000256" key="6">
    <source>
        <dbReference type="ARBA" id="ARBA00023125"/>
    </source>
</evidence>
<dbReference type="GO" id="GO:0000987">
    <property type="term" value="F:cis-regulatory region sequence-specific DNA binding"/>
    <property type="evidence" value="ECO:0007669"/>
    <property type="project" value="UniProtKB-ARBA"/>
</dbReference>
<evidence type="ECO:0000313" key="13">
    <source>
        <dbReference type="Proteomes" id="UP001218638"/>
    </source>
</evidence>
<evidence type="ECO:0000256" key="1">
    <source>
        <dbReference type="ARBA" id="ARBA00004496"/>
    </source>
</evidence>
<organism evidence="12 13">
    <name type="scientific">Synoicihabitans lomoniglobus</name>
    <dbReference type="NCBI Taxonomy" id="2909285"/>
    <lineage>
        <taxon>Bacteria</taxon>
        <taxon>Pseudomonadati</taxon>
        <taxon>Verrucomicrobiota</taxon>
        <taxon>Opitutia</taxon>
        <taxon>Opitutales</taxon>
        <taxon>Opitutaceae</taxon>
        <taxon>Synoicihabitans</taxon>
    </lineage>
</organism>
<dbReference type="SMART" id="SM00862">
    <property type="entry name" value="Trans_reg_C"/>
    <property type="match status" value="1"/>
</dbReference>
<keyword evidence="7" id="KW-0804">Transcription</keyword>
<dbReference type="GO" id="GO:0042802">
    <property type="term" value="F:identical protein binding"/>
    <property type="evidence" value="ECO:0007669"/>
    <property type="project" value="UniProtKB-ARBA"/>
</dbReference>
<dbReference type="InterPro" id="IPR016032">
    <property type="entry name" value="Sig_transdc_resp-reg_C-effctor"/>
</dbReference>
<dbReference type="PROSITE" id="PS51755">
    <property type="entry name" value="OMPR_PHOB"/>
    <property type="match status" value="1"/>
</dbReference>
<dbReference type="SUPFAM" id="SSF52172">
    <property type="entry name" value="CheY-like"/>
    <property type="match status" value="1"/>
</dbReference>
<dbReference type="InterPro" id="IPR011006">
    <property type="entry name" value="CheY-like_superfamily"/>
</dbReference>
<feature type="domain" description="OmpR/PhoB-type" evidence="11">
    <location>
        <begin position="135"/>
        <end position="235"/>
    </location>
</feature>
<dbReference type="Pfam" id="PF00486">
    <property type="entry name" value="Trans_reg_C"/>
    <property type="match status" value="1"/>
</dbReference>
<feature type="modified residue" description="4-aspartylphosphate" evidence="8">
    <location>
        <position position="60"/>
    </location>
</feature>
<sequence>MTDLPPPNARRVLIVEDEPSIADTLVYALRTEGFDAVHCLTGRAASAEVARQVPDIVLLDVGLPDTNGFEWCKQLRREHTVPVVFLTARSDEIDRVVGLEIGGDDYVTKPFSPRELTARVRAILRRGPARPEVMPGSQSAAPTVRVDEESCMAWYHGTALQLTRYEFRLLAALSRRPGRVFSRDALMAAGWEDPAASTDRTVDAHIKTLRAKLRAVQATDTPICTHRGMGYSWKVTP</sequence>
<dbReference type="InterPro" id="IPR036388">
    <property type="entry name" value="WH-like_DNA-bd_sf"/>
</dbReference>
<evidence type="ECO:0000256" key="9">
    <source>
        <dbReference type="PROSITE-ProRule" id="PRU01091"/>
    </source>
</evidence>
<dbReference type="NCBIfam" id="NF008296">
    <property type="entry name" value="PRK11083.1"/>
    <property type="match status" value="1"/>
</dbReference>
<dbReference type="RefSeq" id="WP_330930682.1">
    <property type="nucleotide sequence ID" value="NZ_CP119075.1"/>
</dbReference>
<accession>A0AAF0CH80</accession>
<dbReference type="Gene3D" id="3.40.50.2300">
    <property type="match status" value="1"/>
</dbReference>
<comment type="subcellular location">
    <subcellularLocation>
        <location evidence="1">Cytoplasm</location>
    </subcellularLocation>
</comment>
<proteinExistence type="predicted"/>
<name>A0AAF0CH80_9BACT</name>
<evidence type="ECO:0000256" key="4">
    <source>
        <dbReference type="ARBA" id="ARBA00023012"/>
    </source>
</evidence>
<dbReference type="Proteomes" id="UP001218638">
    <property type="component" value="Chromosome"/>
</dbReference>
<feature type="DNA-binding region" description="OmpR/PhoB-type" evidence="9">
    <location>
        <begin position="135"/>
        <end position="235"/>
    </location>
</feature>
<evidence type="ECO:0000259" key="11">
    <source>
        <dbReference type="PROSITE" id="PS51755"/>
    </source>
</evidence>
<dbReference type="PANTHER" id="PTHR48111">
    <property type="entry name" value="REGULATOR OF RPOS"/>
    <property type="match status" value="1"/>
</dbReference>
<evidence type="ECO:0000256" key="3">
    <source>
        <dbReference type="ARBA" id="ARBA00022553"/>
    </source>
</evidence>
<gene>
    <name evidence="12" type="primary">creB</name>
    <name evidence="12" type="ORF">PXH66_16690</name>
</gene>
<dbReference type="PROSITE" id="PS50110">
    <property type="entry name" value="RESPONSE_REGULATORY"/>
    <property type="match status" value="1"/>
</dbReference>
<keyword evidence="5" id="KW-0805">Transcription regulation</keyword>
<keyword evidence="13" id="KW-1185">Reference proteome</keyword>
<dbReference type="SUPFAM" id="SSF46894">
    <property type="entry name" value="C-terminal effector domain of the bipartite response regulators"/>
    <property type="match status" value="1"/>
</dbReference>
<dbReference type="GO" id="GO:0032993">
    <property type="term" value="C:protein-DNA complex"/>
    <property type="evidence" value="ECO:0007669"/>
    <property type="project" value="TreeGrafter"/>
</dbReference>
<protein>
    <submittedName>
        <fullName evidence="12">Two-component system response regulator CreB</fullName>
    </submittedName>
</protein>
<keyword evidence="4" id="KW-0902">Two-component regulatory system</keyword>
<evidence type="ECO:0000256" key="5">
    <source>
        <dbReference type="ARBA" id="ARBA00023015"/>
    </source>
</evidence>
<dbReference type="CDD" id="cd00383">
    <property type="entry name" value="trans_reg_C"/>
    <property type="match status" value="1"/>
</dbReference>
<evidence type="ECO:0000259" key="10">
    <source>
        <dbReference type="PROSITE" id="PS50110"/>
    </source>
</evidence>
<evidence type="ECO:0000313" key="12">
    <source>
        <dbReference type="EMBL" id="WED63977.1"/>
    </source>
</evidence>
<dbReference type="PANTHER" id="PTHR48111:SF6">
    <property type="entry name" value="TRANSCRIPTIONAL REGULATORY PROTEIN CREB"/>
    <property type="match status" value="1"/>
</dbReference>
<keyword evidence="2" id="KW-0963">Cytoplasm</keyword>
<dbReference type="GO" id="GO:0045893">
    <property type="term" value="P:positive regulation of DNA-templated transcription"/>
    <property type="evidence" value="ECO:0007669"/>
    <property type="project" value="UniProtKB-ARBA"/>
</dbReference>
<dbReference type="AlphaFoldDB" id="A0AAF0CH80"/>
<feature type="domain" description="Response regulatory" evidence="10">
    <location>
        <begin position="11"/>
        <end position="124"/>
    </location>
</feature>
<dbReference type="InterPro" id="IPR001789">
    <property type="entry name" value="Sig_transdc_resp-reg_receiver"/>
</dbReference>
<evidence type="ECO:0000256" key="7">
    <source>
        <dbReference type="ARBA" id="ARBA00023163"/>
    </source>
</evidence>